<protein>
    <submittedName>
        <fullName evidence="3">Proline-rich antigen 3</fullName>
    </submittedName>
</protein>
<evidence type="ECO:0000313" key="4">
    <source>
        <dbReference type="Proteomes" id="UP000078397"/>
    </source>
</evidence>
<dbReference type="EMBL" id="LSBJ02000002">
    <property type="protein sequence ID" value="OAQ59685.1"/>
    <property type="molecule type" value="Genomic_DNA"/>
</dbReference>
<feature type="chain" id="PRO_5008101232" evidence="2">
    <location>
        <begin position="18"/>
        <end position="188"/>
    </location>
</feature>
<proteinExistence type="predicted"/>
<dbReference type="Proteomes" id="UP000078397">
    <property type="component" value="Unassembled WGS sequence"/>
</dbReference>
<evidence type="ECO:0000313" key="3">
    <source>
        <dbReference type="EMBL" id="OAQ59685.1"/>
    </source>
</evidence>
<accession>A0A179F2M2</accession>
<dbReference type="GeneID" id="28858594"/>
<name>A0A179F2M2_METCM</name>
<sequence length="188" mass="19077">MQLITILALAGVSSASASLQARSYETFDNLFGRQTQLCKPVTAPFTCERSCGAGYTECIRFPTCYNPGRGDSCCSNGKYCPKGFYCTDGGCCKDGQTLEECGATVSLSVIPPPSTKTSEPAPPSSTAEPTTSEAQTTSYSVSLPIATVSTTSASNGTATATSPPIVTAGAGKNAVAALGALGAFVLAI</sequence>
<feature type="compositionally biased region" description="Low complexity" evidence="1">
    <location>
        <begin position="115"/>
        <end position="136"/>
    </location>
</feature>
<dbReference type="RefSeq" id="XP_018137678.1">
    <property type="nucleotide sequence ID" value="XM_018294600.1"/>
</dbReference>
<dbReference type="OrthoDB" id="5409186at2759"/>
<feature type="signal peptide" evidence="2">
    <location>
        <begin position="1"/>
        <end position="17"/>
    </location>
</feature>
<reference evidence="3 4" key="1">
    <citation type="journal article" date="2016" name="PLoS Pathog.">
        <title>Biosynthesis of antibiotic leucinostatins in bio-control fungus Purpureocillium lilacinum and their inhibition on phytophthora revealed by genome mining.</title>
        <authorList>
            <person name="Wang G."/>
            <person name="Liu Z."/>
            <person name="Lin R."/>
            <person name="Li E."/>
            <person name="Mao Z."/>
            <person name="Ling J."/>
            <person name="Yang Y."/>
            <person name="Yin W.B."/>
            <person name="Xie B."/>
        </authorList>
    </citation>
    <scope>NUCLEOTIDE SEQUENCE [LARGE SCALE GENOMIC DNA]</scope>
    <source>
        <strain evidence="3">170</strain>
    </source>
</reference>
<organism evidence="3 4">
    <name type="scientific">Pochonia chlamydosporia 170</name>
    <dbReference type="NCBI Taxonomy" id="1380566"/>
    <lineage>
        <taxon>Eukaryota</taxon>
        <taxon>Fungi</taxon>
        <taxon>Dikarya</taxon>
        <taxon>Ascomycota</taxon>
        <taxon>Pezizomycotina</taxon>
        <taxon>Sordariomycetes</taxon>
        <taxon>Hypocreomycetidae</taxon>
        <taxon>Hypocreales</taxon>
        <taxon>Clavicipitaceae</taxon>
        <taxon>Pochonia</taxon>
    </lineage>
</organism>
<evidence type="ECO:0000256" key="1">
    <source>
        <dbReference type="SAM" id="MobiDB-lite"/>
    </source>
</evidence>
<keyword evidence="2" id="KW-0732">Signal</keyword>
<evidence type="ECO:0000256" key="2">
    <source>
        <dbReference type="SAM" id="SignalP"/>
    </source>
</evidence>
<dbReference type="AlphaFoldDB" id="A0A179F2M2"/>
<keyword evidence="4" id="KW-1185">Reference proteome</keyword>
<dbReference type="STRING" id="1380566.A0A179F2M2"/>
<feature type="region of interest" description="Disordered" evidence="1">
    <location>
        <begin position="112"/>
        <end position="136"/>
    </location>
</feature>
<dbReference type="KEGG" id="pchm:VFPPC_16847"/>
<gene>
    <name evidence="3" type="ORF">VFPPC_16847</name>
</gene>
<comment type="caution">
    <text evidence="3">The sequence shown here is derived from an EMBL/GenBank/DDBJ whole genome shotgun (WGS) entry which is preliminary data.</text>
</comment>